<dbReference type="Proteomes" id="UP001344251">
    <property type="component" value="Chromosome"/>
</dbReference>
<dbReference type="InterPro" id="IPR036388">
    <property type="entry name" value="WH-like_DNA-bd_sf"/>
</dbReference>
<keyword evidence="3" id="KW-0378">Hydrolase</keyword>
<dbReference type="Gene3D" id="3.40.600.10">
    <property type="entry name" value="DNA mismatch repair MutH/Restriction endonuclease, type II"/>
    <property type="match status" value="1"/>
</dbReference>
<keyword evidence="2 5" id="KW-0255">Endonuclease</keyword>
<gene>
    <name evidence="5" type="ORF">OG863_22005</name>
</gene>
<organism evidence="5 6">
    <name type="scientific">Streptomyces decoyicus</name>
    <dbReference type="NCBI Taxonomy" id="249567"/>
    <lineage>
        <taxon>Bacteria</taxon>
        <taxon>Bacillati</taxon>
        <taxon>Actinomycetota</taxon>
        <taxon>Actinomycetes</taxon>
        <taxon>Kitasatosporales</taxon>
        <taxon>Streptomycetaceae</taxon>
        <taxon>Streptomyces</taxon>
    </lineage>
</organism>
<evidence type="ECO:0000256" key="2">
    <source>
        <dbReference type="ARBA" id="ARBA00022759"/>
    </source>
</evidence>
<keyword evidence="6" id="KW-1185">Reference proteome</keyword>
<dbReference type="Pfam" id="PF09126">
    <property type="entry name" value="NaeI"/>
    <property type="match status" value="1"/>
</dbReference>
<dbReference type="GO" id="GO:0004519">
    <property type="term" value="F:endonuclease activity"/>
    <property type="evidence" value="ECO:0007669"/>
    <property type="project" value="UniProtKB-KW"/>
</dbReference>
<dbReference type="CDD" id="cd22338">
    <property type="entry name" value="NaeI-like"/>
    <property type="match status" value="1"/>
</dbReference>
<name>A0ABZ1FJ43_9ACTN</name>
<dbReference type="InterPro" id="IPR037057">
    <property type="entry name" value="DNA_rep_MutH/T2_RE_sf"/>
</dbReference>
<protein>
    <submittedName>
        <fullName evidence="5">NaeI family type II restriction endonuclease</fullName>
    </submittedName>
</protein>
<feature type="domain" description="Type II restriction enzyme NaeI" evidence="4">
    <location>
        <begin position="22"/>
        <end position="313"/>
    </location>
</feature>
<proteinExistence type="predicted"/>
<accession>A0ABZ1FJ43</accession>
<keyword evidence="1" id="KW-0540">Nuclease</keyword>
<evidence type="ECO:0000259" key="4">
    <source>
        <dbReference type="Pfam" id="PF09126"/>
    </source>
</evidence>
<reference evidence="5 6" key="1">
    <citation type="submission" date="2022-10" db="EMBL/GenBank/DDBJ databases">
        <title>The complete genomes of actinobacterial strains from the NBC collection.</title>
        <authorList>
            <person name="Joergensen T.S."/>
            <person name="Alvarez Arevalo M."/>
            <person name="Sterndorff E.B."/>
            <person name="Faurdal D."/>
            <person name="Vuksanovic O."/>
            <person name="Mourched A.-S."/>
            <person name="Charusanti P."/>
            <person name="Shaw S."/>
            <person name="Blin K."/>
            <person name="Weber T."/>
        </authorList>
    </citation>
    <scope>NUCLEOTIDE SEQUENCE [LARGE SCALE GENOMIC DNA]</scope>
    <source>
        <strain evidence="5 6">NBC 01774</strain>
    </source>
</reference>
<sequence length="323" mass="36538">MTLFDLPEPASSVCDDLQLVSVRQHLIKQDPSGCRFAKVLRRTIDQLLDGENTGRFDWEELHKTEKTHAGTLVEINLLREFEFSSGDDLDYLIEGIEVDCKFSQKEYGWMIPPEALGEICLVVWADDRRGLWSAGLLRANRQKLTTSGNITKSGNRDGKFRLTRQHHSMVTWLWRHMPLKENILLHLDPARKSTILAQPSGQKKVNELFRRVTGRRIDRNAVRTLAKQYDYMARVRDDQQKTRARPALRDEGIIIAGDARSHRAVAAALGGPVPEKGEFVSFRVARAAPHHGARPAAEIEGELWVAVKDDEGVDIPAPKLPSR</sequence>
<evidence type="ECO:0000313" key="5">
    <source>
        <dbReference type="EMBL" id="WSB70411.1"/>
    </source>
</evidence>
<dbReference type="SUPFAM" id="SSF52980">
    <property type="entry name" value="Restriction endonuclease-like"/>
    <property type="match status" value="1"/>
</dbReference>
<dbReference type="InterPro" id="IPR015210">
    <property type="entry name" value="NaeI"/>
</dbReference>
<evidence type="ECO:0000256" key="1">
    <source>
        <dbReference type="ARBA" id="ARBA00022722"/>
    </source>
</evidence>
<dbReference type="InterPro" id="IPR011335">
    <property type="entry name" value="Restrct_endonuc-II-like"/>
</dbReference>
<evidence type="ECO:0000256" key="3">
    <source>
        <dbReference type="ARBA" id="ARBA00022801"/>
    </source>
</evidence>
<dbReference type="EMBL" id="CP109106">
    <property type="protein sequence ID" value="WSB70411.1"/>
    <property type="molecule type" value="Genomic_DNA"/>
</dbReference>
<evidence type="ECO:0000313" key="6">
    <source>
        <dbReference type="Proteomes" id="UP001344251"/>
    </source>
</evidence>
<dbReference type="Gene3D" id="1.10.10.10">
    <property type="entry name" value="Winged helix-like DNA-binding domain superfamily/Winged helix DNA-binding domain"/>
    <property type="match status" value="1"/>
</dbReference>
<dbReference type="RefSeq" id="WP_326619969.1">
    <property type="nucleotide sequence ID" value="NZ_CP109106.1"/>
</dbReference>